<organism evidence="2 3">
    <name type="scientific">Penicillium brasilianum</name>
    <dbReference type="NCBI Taxonomy" id="104259"/>
    <lineage>
        <taxon>Eukaryota</taxon>
        <taxon>Fungi</taxon>
        <taxon>Dikarya</taxon>
        <taxon>Ascomycota</taxon>
        <taxon>Pezizomycotina</taxon>
        <taxon>Eurotiomycetes</taxon>
        <taxon>Eurotiomycetidae</taxon>
        <taxon>Eurotiales</taxon>
        <taxon>Aspergillaceae</taxon>
        <taxon>Penicillium</taxon>
    </lineage>
</organism>
<gene>
    <name evidence="2" type="ORF">PEBR_16992</name>
</gene>
<reference evidence="3" key="1">
    <citation type="submission" date="2015-09" db="EMBL/GenBank/DDBJ databases">
        <authorList>
            <person name="Fill T.P."/>
            <person name="Baretta J.F."/>
            <person name="de Almeida L.G."/>
            <person name="Rocha M."/>
            <person name="de Souza D.H."/>
            <person name="Malavazi I."/>
            <person name="Cerdeira L.T."/>
            <person name="Hong H."/>
            <person name="Samborskyy M."/>
            <person name="de Vasconcelos A.T."/>
            <person name="Leadlay P."/>
            <person name="Rodrigues-Filho E."/>
        </authorList>
    </citation>
    <scope>NUCLEOTIDE SEQUENCE [LARGE SCALE GENOMIC DNA]</scope>
    <source>
        <strain evidence="3">LaBioMMi 136</strain>
    </source>
</reference>
<sequence length="212" mass="24924">MADVTNVTESMRKINMHDVLEEPEQLVFSPHPDDGVAEKIMDNVPRYLFRVATPKSDGMTNEIWVRSDAALKDRTASMEDIFYNLNTKKRTEVAKILNLHLRWGKKKNLLDNFVSWTSSLLFAIQYIYYRHYTDDTPIEEIKLFVVDTTMFPRGTFMRDLDLIDIFYDYNKRLRSFRSLRKGGTYYFGEYLSQGSLKLENKCQLISADLIFL</sequence>
<evidence type="ECO:0000259" key="1">
    <source>
        <dbReference type="Pfam" id="PF24494"/>
    </source>
</evidence>
<name>A0A1S9RVA4_PENBI</name>
<accession>A0A1S9RVA4</accession>
<dbReference type="EMBL" id="LJBN01000113">
    <property type="protein sequence ID" value="OOQ89241.1"/>
    <property type="molecule type" value="Genomic_DNA"/>
</dbReference>
<dbReference type="InterPro" id="IPR056009">
    <property type="entry name" value="DUF7587"/>
</dbReference>
<feature type="domain" description="DUF7587" evidence="1">
    <location>
        <begin position="44"/>
        <end position="194"/>
    </location>
</feature>
<dbReference type="Proteomes" id="UP000190744">
    <property type="component" value="Unassembled WGS sequence"/>
</dbReference>
<proteinExistence type="predicted"/>
<dbReference type="Pfam" id="PF24494">
    <property type="entry name" value="DUF7587"/>
    <property type="match status" value="1"/>
</dbReference>
<protein>
    <recommendedName>
        <fullName evidence="1">DUF7587 domain-containing protein</fullName>
    </recommendedName>
</protein>
<evidence type="ECO:0000313" key="3">
    <source>
        <dbReference type="Proteomes" id="UP000190744"/>
    </source>
</evidence>
<dbReference type="AlphaFoldDB" id="A0A1S9RVA4"/>
<comment type="caution">
    <text evidence="2">The sequence shown here is derived from an EMBL/GenBank/DDBJ whole genome shotgun (WGS) entry which is preliminary data.</text>
</comment>
<evidence type="ECO:0000313" key="2">
    <source>
        <dbReference type="EMBL" id="OOQ89241.1"/>
    </source>
</evidence>